<feature type="domain" description="Glycosyltransferase 2-like" evidence="1">
    <location>
        <begin position="5"/>
        <end position="166"/>
    </location>
</feature>
<gene>
    <name evidence="2" type="ORF">PN925_004194</name>
</gene>
<dbReference type="SUPFAM" id="SSF53448">
    <property type="entry name" value="Nucleotide-diphospho-sugar transferases"/>
    <property type="match status" value="1"/>
</dbReference>
<proteinExistence type="predicted"/>
<protein>
    <submittedName>
        <fullName evidence="2">Glycosyltransferase family 2 protein</fullName>
    </submittedName>
</protein>
<dbReference type="InterPro" id="IPR001173">
    <property type="entry name" value="Glyco_trans_2-like"/>
</dbReference>
<sequence>MTVDIILACYNGEKFIGEQIQSILNQTFQEFTLYIRDDNSTDKTVEIINSFNDSRIKIITDDINCGSAGKNFAQLISITTADIVFFSDQDDVWLPEKIQETLIFMANKLVPCIAYVNGYVVDQELNKSKYTVYDNNGCDTRIPNLFFLNGGIQGCALAFNRKLINKISDLSKIDWYMHDQVITFYASLYGEVIFINKPLFLYRQHLNNVVGYKNDSYLDSLISIRKKIKSNALLHSASLRSIKSIYELEKSNL</sequence>
<feature type="non-terminal residue" evidence="2">
    <location>
        <position position="253"/>
    </location>
</feature>
<dbReference type="InterPro" id="IPR029044">
    <property type="entry name" value="Nucleotide-diphossugar_trans"/>
</dbReference>
<dbReference type="PANTHER" id="PTHR22916">
    <property type="entry name" value="GLYCOSYLTRANSFERASE"/>
    <property type="match status" value="1"/>
</dbReference>
<dbReference type="PANTHER" id="PTHR22916:SF3">
    <property type="entry name" value="UDP-GLCNAC:BETAGAL BETA-1,3-N-ACETYLGLUCOSAMINYLTRANSFERASE-LIKE PROTEIN 1"/>
    <property type="match status" value="1"/>
</dbReference>
<name>A0AAI9HVT7_MORMO</name>
<dbReference type="Gene3D" id="3.90.550.10">
    <property type="entry name" value="Spore Coat Polysaccharide Biosynthesis Protein SpsA, Chain A"/>
    <property type="match status" value="1"/>
</dbReference>
<dbReference type="AlphaFoldDB" id="A0AAI9HVT7"/>
<dbReference type="CDD" id="cd04196">
    <property type="entry name" value="GT_2_like_d"/>
    <property type="match status" value="1"/>
</dbReference>
<dbReference type="Pfam" id="PF00535">
    <property type="entry name" value="Glycos_transf_2"/>
    <property type="match status" value="1"/>
</dbReference>
<dbReference type="EMBL" id="ABKJEP030000152">
    <property type="protein sequence ID" value="EMO9458750.1"/>
    <property type="molecule type" value="Genomic_DNA"/>
</dbReference>
<evidence type="ECO:0000313" key="2">
    <source>
        <dbReference type="EMBL" id="EMO9458750.1"/>
    </source>
</evidence>
<organism evidence="2">
    <name type="scientific">Morganella morganii</name>
    <name type="common">Proteus morganii</name>
    <dbReference type="NCBI Taxonomy" id="582"/>
    <lineage>
        <taxon>Bacteria</taxon>
        <taxon>Pseudomonadati</taxon>
        <taxon>Pseudomonadota</taxon>
        <taxon>Gammaproteobacteria</taxon>
        <taxon>Enterobacterales</taxon>
        <taxon>Morganellaceae</taxon>
        <taxon>Morganella</taxon>
    </lineage>
</organism>
<comment type="caution">
    <text evidence="2">The sequence shown here is derived from an EMBL/GenBank/DDBJ whole genome shotgun (WGS) entry which is preliminary data.</text>
</comment>
<accession>A0AAI9HVT7</accession>
<dbReference type="GO" id="GO:0016758">
    <property type="term" value="F:hexosyltransferase activity"/>
    <property type="evidence" value="ECO:0007669"/>
    <property type="project" value="UniProtKB-ARBA"/>
</dbReference>
<evidence type="ECO:0000259" key="1">
    <source>
        <dbReference type="Pfam" id="PF00535"/>
    </source>
</evidence>
<reference evidence="2" key="1">
    <citation type="submission" date="2024-02" db="EMBL/GenBank/DDBJ databases">
        <authorList>
            <consortium name="Clinical and Environmental Microbiology Branch: Whole genome sequencing antimicrobial resistance pathogens in the healthcare setting"/>
        </authorList>
    </citation>
    <scope>NUCLEOTIDE SEQUENCE</scope>
    <source>
        <strain evidence="2">2023KU-00017</strain>
    </source>
</reference>